<keyword evidence="14 20" id="KW-0472">Membrane</keyword>
<evidence type="ECO:0000256" key="1">
    <source>
        <dbReference type="ARBA" id="ARBA00004167"/>
    </source>
</evidence>
<dbReference type="OMA" id="EWTQELF"/>
<dbReference type="EC" id="2.7.11.1" evidence="3"/>
<keyword evidence="23" id="KW-1185">Reference proteome</keyword>
<evidence type="ECO:0000256" key="17">
    <source>
        <dbReference type="ARBA" id="ARBA00048679"/>
    </source>
</evidence>
<dbReference type="FunFam" id="1.10.510.10:FF:000480">
    <property type="entry name" value="Pollen receptor-like kinase 1"/>
    <property type="match status" value="1"/>
</dbReference>
<dbReference type="Gene3D" id="3.30.200.20">
    <property type="entry name" value="Phosphorylase Kinase, domain 1"/>
    <property type="match status" value="1"/>
</dbReference>
<keyword evidence="5" id="KW-0433">Leucine-rich repeat</keyword>
<keyword evidence="15" id="KW-0675">Receptor</keyword>
<dbReference type="AlphaFoldDB" id="A0A1J6HYM6"/>
<dbReference type="FunFam" id="3.30.200.20:FF:000307">
    <property type="entry name" value="pollen receptor-like kinase 1"/>
    <property type="match status" value="1"/>
</dbReference>
<dbReference type="Proteomes" id="UP000187609">
    <property type="component" value="Unassembled WGS sequence"/>
</dbReference>
<reference evidence="22" key="1">
    <citation type="submission" date="2016-11" db="EMBL/GenBank/DDBJ databases">
        <title>The genome of Nicotiana attenuata.</title>
        <authorList>
            <person name="Xu S."/>
            <person name="Brockmoeller T."/>
            <person name="Gaquerel E."/>
            <person name="Navarro A."/>
            <person name="Kuhl H."/>
            <person name="Gase K."/>
            <person name="Ling Z."/>
            <person name="Zhou W."/>
            <person name="Kreitzer C."/>
            <person name="Stanke M."/>
            <person name="Tang H."/>
            <person name="Lyons E."/>
            <person name="Pandey P."/>
            <person name="Pandey S.P."/>
            <person name="Timmermann B."/>
            <person name="Baldwin I.T."/>
        </authorList>
    </citation>
    <scope>NUCLEOTIDE SEQUENCE [LARGE SCALE GENOMIC DNA]</scope>
    <source>
        <strain evidence="22">UT</strain>
    </source>
</reference>
<name>A0A1J6HYM6_NICAT</name>
<evidence type="ECO:0000256" key="19">
    <source>
        <dbReference type="SAM" id="MobiDB-lite"/>
    </source>
</evidence>
<comment type="catalytic activity">
    <reaction evidence="16">
        <text>L-threonyl-[protein] + ATP = O-phospho-L-threonyl-[protein] + ADP + H(+)</text>
        <dbReference type="Rhea" id="RHEA:46608"/>
        <dbReference type="Rhea" id="RHEA-COMP:11060"/>
        <dbReference type="Rhea" id="RHEA-COMP:11605"/>
        <dbReference type="ChEBI" id="CHEBI:15378"/>
        <dbReference type="ChEBI" id="CHEBI:30013"/>
        <dbReference type="ChEBI" id="CHEBI:30616"/>
        <dbReference type="ChEBI" id="CHEBI:61977"/>
        <dbReference type="ChEBI" id="CHEBI:456216"/>
        <dbReference type="EC" id="2.7.11.1"/>
    </reaction>
</comment>
<evidence type="ECO:0000256" key="16">
    <source>
        <dbReference type="ARBA" id="ARBA00047899"/>
    </source>
</evidence>
<accession>A0A1J6HYM6</accession>
<dbReference type="Gene3D" id="1.10.510.10">
    <property type="entry name" value="Transferase(Phosphotransferase) domain 1"/>
    <property type="match status" value="1"/>
</dbReference>
<feature type="region of interest" description="Disordered" evidence="19">
    <location>
        <begin position="628"/>
        <end position="648"/>
    </location>
</feature>
<dbReference type="EMBL" id="MJEQ01037192">
    <property type="protein sequence ID" value="OIS97441.1"/>
    <property type="molecule type" value="Genomic_DNA"/>
</dbReference>
<evidence type="ECO:0000313" key="22">
    <source>
        <dbReference type="EMBL" id="OIS97441.1"/>
    </source>
</evidence>
<keyword evidence="12 18" id="KW-0067">ATP-binding</keyword>
<evidence type="ECO:0000256" key="4">
    <source>
        <dbReference type="ARBA" id="ARBA00022553"/>
    </source>
</evidence>
<dbReference type="PANTHER" id="PTHR48007">
    <property type="entry name" value="LEUCINE-RICH REPEAT RECEPTOR-LIKE PROTEIN KINASE PXC1"/>
    <property type="match status" value="1"/>
</dbReference>
<comment type="caution">
    <text evidence="22">The sequence shown here is derived from an EMBL/GenBank/DDBJ whole genome shotgun (WGS) entry which is preliminary data.</text>
</comment>
<evidence type="ECO:0000259" key="21">
    <source>
        <dbReference type="PROSITE" id="PS50011"/>
    </source>
</evidence>
<dbReference type="SMR" id="A0A1J6HYM6"/>
<dbReference type="GO" id="GO:0005524">
    <property type="term" value="F:ATP binding"/>
    <property type="evidence" value="ECO:0007669"/>
    <property type="project" value="UniProtKB-UniRule"/>
</dbReference>
<keyword evidence="10 18" id="KW-0547">Nucleotide-binding</keyword>
<keyword evidence="4" id="KW-0597">Phosphoprotein</keyword>
<dbReference type="Pfam" id="PF13855">
    <property type="entry name" value="LRR_8"/>
    <property type="match status" value="1"/>
</dbReference>
<dbReference type="GO" id="GO:0004674">
    <property type="term" value="F:protein serine/threonine kinase activity"/>
    <property type="evidence" value="ECO:0007669"/>
    <property type="project" value="UniProtKB-EC"/>
</dbReference>
<gene>
    <name evidence="22" type="primary">PRK1</name>
    <name evidence="22" type="ORF">A4A49_09677</name>
</gene>
<keyword evidence="11" id="KW-0418">Kinase</keyword>
<evidence type="ECO:0000256" key="11">
    <source>
        <dbReference type="ARBA" id="ARBA00022777"/>
    </source>
</evidence>
<evidence type="ECO:0000256" key="2">
    <source>
        <dbReference type="ARBA" id="ARBA00008684"/>
    </source>
</evidence>
<dbReference type="SUPFAM" id="SSF56112">
    <property type="entry name" value="Protein kinase-like (PK-like)"/>
    <property type="match status" value="1"/>
</dbReference>
<sequence>MAQTTQKNYKIKNKNNQNYKHLPFLFVIAFLLAFVTTPSDGKLSEAEILLKFSQSLKYDGNPFSTWNANVPPCVKGNNKPNWNSLFCEGGMVYGLNLENLGLSGTLDVDTLKELPNLRTISVLSNNFEGSLPPLNKLPALKSAYFSNNKFSGPIDGKTFEGMNSLKKLHLANNQFTGQLPPIFGELPKLVELNVQNNKFEGPIPSSLSRLYFSAFQGNDGLCGPPLTKSCNEEAPKKQESSSSSSGWKIALIVVVVVAVIGLIAVVLITRRKKNNSQQEVTLGSSNISPTTHEPKLTSADLNKLEQGQVAASPDRSNDGKRAEQGQKLLFLKDDIEKFDLPDLLKASAEVLGSGVFGSTYKAALSTGPVMVVKRFRHMNKVGKEDFHEHMRRLGRLSHKNLLPVLAFYYRKEEKLLVFEYVNNVSLAVYLHGNSKSRGNQSLDWPTRLKIVKGVAKGILYLYNELPSITAPHGHLKSSNVLLTETFEPVLTDYALLPVVNIEHAQEHMISYKAPEYKLSGKINRKTDVWTLGMLILEILTGKFPSNLLGKGSHDTDDLATWVNSVLGEDSSKEEVFDKEMKGTQDCEGEMMKLLKVGLSCCEADVEKRWDIKEAVEKIEEVKEKGAAGDGDFFSSVAVSDETDMHNSR</sequence>
<dbReference type="GeneID" id="109232895"/>
<evidence type="ECO:0000256" key="7">
    <source>
        <dbReference type="ARBA" id="ARBA00022692"/>
    </source>
</evidence>
<comment type="similarity">
    <text evidence="2">Belongs to the protein kinase superfamily. Ser/Thr protein kinase family.</text>
</comment>
<protein>
    <recommendedName>
        <fullName evidence="3">non-specific serine/threonine protein kinase</fullName>
        <ecNumber evidence="3">2.7.11.1</ecNumber>
    </recommendedName>
</protein>
<evidence type="ECO:0000256" key="8">
    <source>
        <dbReference type="ARBA" id="ARBA00022729"/>
    </source>
</evidence>
<evidence type="ECO:0000256" key="10">
    <source>
        <dbReference type="ARBA" id="ARBA00022741"/>
    </source>
</evidence>
<proteinExistence type="inferred from homology"/>
<keyword evidence="7 20" id="KW-0812">Transmembrane</keyword>
<keyword evidence="9" id="KW-0677">Repeat</keyword>
<dbReference type="InterPro" id="IPR046959">
    <property type="entry name" value="PRK1-6/SRF4-like"/>
</dbReference>
<dbReference type="InterPro" id="IPR001611">
    <property type="entry name" value="Leu-rich_rpt"/>
</dbReference>
<evidence type="ECO:0000256" key="9">
    <source>
        <dbReference type="ARBA" id="ARBA00022737"/>
    </source>
</evidence>
<dbReference type="Gene3D" id="3.80.10.10">
    <property type="entry name" value="Ribonuclease Inhibitor"/>
    <property type="match status" value="1"/>
</dbReference>
<comment type="subcellular location">
    <subcellularLocation>
        <location evidence="1">Membrane</location>
        <topology evidence="1">Single-pass membrane protein</topology>
    </subcellularLocation>
</comment>
<dbReference type="Pfam" id="PF07714">
    <property type="entry name" value="PK_Tyr_Ser-Thr"/>
    <property type="match status" value="1"/>
</dbReference>
<dbReference type="InterPro" id="IPR001245">
    <property type="entry name" value="Ser-Thr/Tyr_kinase_cat_dom"/>
</dbReference>
<dbReference type="PROSITE" id="PS50011">
    <property type="entry name" value="PROTEIN_KINASE_DOM"/>
    <property type="match status" value="1"/>
</dbReference>
<evidence type="ECO:0000256" key="20">
    <source>
        <dbReference type="SAM" id="Phobius"/>
    </source>
</evidence>
<evidence type="ECO:0000256" key="18">
    <source>
        <dbReference type="PROSITE-ProRule" id="PRU10141"/>
    </source>
</evidence>
<dbReference type="PANTHER" id="PTHR48007:SF16">
    <property type="entry name" value="POLLEN RECEPTOR-LIKE KINASE 1 ISOFORM X1"/>
    <property type="match status" value="1"/>
</dbReference>
<dbReference type="InterPro" id="IPR011009">
    <property type="entry name" value="Kinase-like_dom_sf"/>
</dbReference>
<dbReference type="InterPro" id="IPR017441">
    <property type="entry name" value="Protein_kinase_ATP_BS"/>
</dbReference>
<feature type="binding site" evidence="18">
    <location>
        <position position="373"/>
    </location>
    <ligand>
        <name>ATP</name>
        <dbReference type="ChEBI" id="CHEBI:30616"/>
    </ligand>
</feature>
<evidence type="ECO:0000256" key="6">
    <source>
        <dbReference type="ARBA" id="ARBA00022679"/>
    </source>
</evidence>
<evidence type="ECO:0000256" key="12">
    <source>
        <dbReference type="ARBA" id="ARBA00022840"/>
    </source>
</evidence>
<dbReference type="OrthoDB" id="418615at2759"/>
<dbReference type="InterPro" id="IPR000719">
    <property type="entry name" value="Prot_kinase_dom"/>
</dbReference>
<evidence type="ECO:0000256" key="13">
    <source>
        <dbReference type="ARBA" id="ARBA00022989"/>
    </source>
</evidence>
<dbReference type="SUPFAM" id="SSF52058">
    <property type="entry name" value="L domain-like"/>
    <property type="match status" value="1"/>
</dbReference>
<dbReference type="GO" id="GO:0016020">
    <property type="term" value="C:membrane"/>
    <property type="evidence" value="ECO:0007669"/>
    <property type="project" value="UniProtKB-SubCell"/>
</dbReference>
<dbReference type="Gramene" id="OIS97441">
    <property type="protein sequence ID" value="OIS97441"/>
    <property type="gene ID" value="A4A49_09677"/>
</dbReference>
<dbReference type="KEGG" id="nau:109232895"/>
<evidence type="ECO:0000256" key="3">
    <source>
        <dbReference type="ARBA" id="ARBA00012513"/>
    </source>
</evidence>
<dbReference type="InterPro" id="IPR032675">
    <property type="entry name" value="LRR_dom_sf"/>
</dbReference>
<dbReference type="PROSITE" id="PS00107">
    <property type="entry name" value="PROTEIN_KINASE_ATP"/>
    <property type="match status" value="1"/>
</dbReference>
<keyword evidence="8" id="KW-0732">Signal</keyword>
<evidence type="ECO:0000256" key="5">
    <source>
        <dbReference type="ARBA" id="ARBA00022614"/>
    </source>
</evidence>
<evidence type="ECO:0000256" key="15">
    <source>
        <dbReference type="ARBA" id="ARBA00023170"/>
    </source>
</evidence>
<feature type="domain" description="Protein kinase" evidence="21">
    <location>
        <begin position="345"/>
        <end position="633"/>
    </location>
</feature>
<comment type="catalytic activity">
    <reaction evidence="17">
        <text>L-seryl-[protein] + ATP = O-phospho-L-seryl-[protein] + ADP + H(+)</text>
        <dbReference type="Rhea" id="RHEA:17989"/>
        <dbReference type="Rhea" id="RHEA-COMP:9863"/>
        <dbReference type="Rhea" id="RHEA-COMP:11604"/>
        <dbReference type="ChEBI" id="CHEBI:15378"/>
        <dbReference type="ChEBI" id="CHEBI:29999"/>
        <dbReference type="ChEBI" id="CHEBI:30616"/>
        <dbReference type="ChEBI" id="CHEBI:83421"/>
        <dbReference type="ChEBI" id="CHEBI:456216"/>
        <dbReference type="EC" id="2.7.11.1"/>
    </reaction>
</comment>
<keyword evidence="13 20" id="KW-1133">Transmembrane helix</keyword>
<organism evidence="22 23">
    <name type="scientific">Nicotiana attenuata</name>
    <name type="common">Coyote tobacco</name>
    <dbReference type="NCBI Taxonomy" id="49451"/>
    <lineage>
        <taxon>Eukaryota</taxon>
        <taxon>Viridiplantae</taxon>
        <taxon>Streptophyta</taxon>
        <taxon>Embryophyta</taxon>
        <taxon>Tracheophyta</taxon>
        <taxon>Spermatophyta</taxon>
        <taxon>Magnoliopsida</taxon>
        <taxon>eudicotyledons</taxon>
        <taxon>Gunneridae</taxon>
        <taxon>Pentapetalae</taxon>
        <taxon>asterids</taxon>
        <taxon>lamiids</taxon>
        <taxon>Solanales</taxon>
        <taxon>Solanaceae</taxon>
        <taxon>Nicotianoideae</taxon>
        <taxon>Nicotianeae</taxon>
        <taxon>Nicotiana</taxon>
    </lineage>
</organism>
<feature type="transmembrane region" description="Helical" evidence="20">
    <location>
        <begin position="246"/>
        <end position="268"/>
    </location>
</feature>
<keyword evidence="6" id="KW-0808">Transferase</keyword>
<evidence type="ECO:0000313" key="23">
    <source>
        <dbReference type="Proteomes" id="UP000187609"/>
    </source>
</evidence>
<evidence type="ECO:0000256" key="14">
    <source>
        <dbReference type="ARBA" id="ARBA00023136"/>
    </source>
</evidence>